<accession>A0A833L0F0</accession>
<proteinExistence type="inferred from homology"/>
<dbReference type="PRINTS" id="PR01008">
    <property type="entry name" value="FLGLRINGFLGH"/>
</dbReference>
<keyword evidence="5 9" id="KW-0732">Signal</keyword>
<feature type="chain" id="PRO_5033040789" evidence="9">
    <location>
        <begin position="26"/>
        <end position="199"/>
    </location>
</feature>
<evidence type="ECO:0000313" key="11">
    <source>
        <dbReference type="Proteomes" id="UP000488506"/>
    </source>
</evidence>
<evidence type="ECO:0000256" key="6">
    <source>
        <dbReference type="ARBA" id="ARBA00023136"/>
    </source>
</evidence>
<keyword evidence="7" id="KW-0975">Bacterial flagellum</keyword>
<keyword evidence="6" id="KW-0472">Membrane</keyword>
<reference evidence="10 11" key="1">
    <citation type="submission" date="2019-12" db="EMBL/GenBank/DDBJ databases">
        <authorList>
            <person name="Wolfe R."/>
            <person name="Danczak R."/>
            <person name="Wilkins M."/>
        </authorList>
    </citation>
    <scope>NUCLEOTIDE SEQUENCE [LARGE SCALE GENOMIC DNA]</scope>
    <source>
        <strain evidence="10">X2_MaxBin.013</strain>
    </source>
</reference>
<sequence length="199" mass="21525">MKRCLQGCMAASIILLVTFCNIVGADSIWKTGVSPYSPEKAFKVGDIITIIILENTTAQNKAGTTTDVKDDLGFKFTHSIERLAPIIGTNNTLAGQEQQKYSGIGSTQRQSNVQAKVAAAVEVVLPNGNIKISGSHRLSVNDEKQEILISGIIRSKDISISNTIYSYQVADAEISIKGNGVVQEAEAPGWITRLLNWLF</sequence>
<dbReference type="Proteomes" id="UP000488506">
    <property type="component" value="Unassembled WGS sequence"/>
</dbReference>
<evidence type="ECO:0000313" key="10">
    <source>
        <dbReference type="EMBL" id="KAF0133476.1"/>
    </source>
</evidence>
<feature type="signal peptide" evidence="9">
    <location>
        <begin position="1"/>
        <end position="25"/>
    </location>
</feature>
<evidence type="ECO:0000256" key="4">
    <source>
        <dbReference type="ARBA" id="ARBA00006929"/>
    </source>
</evidence>
<keyword evidence="10" id="KW-0282">Flagellum</keyword>
<comment type="caution">
    <text evidence="10">The sequence shown here is derived from an EMBL/GenBank/DDBJ whole genome shotgun (WGS) entry which is preliminary data.</text>
</comment>
<keyword evidence="10" id="KW-0969">Cilium</keyword>
<comment type="similarity">
    <text evidence="4">Belongs to the FlgH family.</text>
</comment>
<dbReference type="GO" id="GO:0071973">
    <property type="term" value="P:bacterial-type flagellum-dependent cell motility"/>
    <property type="evidence" value="ECO:0007669"/>
    <property type="project" value="InterPro"/>
</dbReference>
<dbReference type="AlphaFoldDB" id="A0A833L0F0"/>
<dbReference type="GO" id="GO:0009279">
    <property type="term" value="C:cell outer membrane"/>
    <property type="evidence" value="ECO:0007669"/>
    <property type="project" value="UniProtKB-SubCell"/>
</dbReference>
<comment type="function">
    <text evidence="1">Assembles around the rod to form the L-ring and probably protects the motor/basal body from shearing forces during rotation.</text>
</comment>
<evidence type="ECO:0000256" key="9">
    <source>
        <dbReference type="SAM" id="SignalP"/>
    </source>
</evidence>
<comment type="subcellular location">
    <subcellularLocation>
        <location evidence="2">Bacterial flagellum basal body</location>
    </subcellularLocation>
    <subcellularLocation>
        <location evidence="3">Cell outer membrane</location>
    </subcellularLocation>
</comment>
<dbReference type="PANTHER" id="PTHR34933">
    <property type="entry name" value="FLAGELLAR L-RING PROTEIN"/>
    <property type="match status" value="1"/>
</dbReference>
<dbReference type="GO" id="GO:0009427">
    <property type="term" value="C:bacterial-type flagellum basal body, distal rod, L ring"/>
    <property type="evidence" value="ECO:0007669"/>
    <property type="project" value="InterPro"/>
</dbReference>
<evidence type="ECO:0000256" key="2">
    <source>
        <dbReference type="ARBA" id="ARBA00004117"/>
    </source>
</evidence>
<gene>
    <name evidence="10" type="ORF">FD145_1275</name>
</gene>
<protein>
    <submittedName>
        <fullName evidence="10">Flagellar basal body L-ring protein</fullName>
    </submittedName>
</protein>
<dbReference type="InterPro" id="IPR000527">
    <property type="entry name" value="Flag_Lring"/>
</dbReference>
<evidence type="ECO:0000256" key="5">
    <source>
        <dbReference type="ARBA" id="ARBA00022729"/>
    </source>
</evidence>
<evidence type="ECO:0000256" key="3">
    <source>
        <dbReference type="ARBA" id="ARBA00004442"/>
    </source>
</evidence>
<name>A0A833L0F0_UNCSA</name>
<dbReference type="GO" id="GO:0003774">
    <property type="term" value="F:cytoskeletal motor activity"/>
    <property type="evidence" value="ECO:0007669"/>
    <property type="project" value="InterPro"/>
</dbReference>
<evidence type="ECO:0000256" key="7">
    <source>
        <dbReference type="ARBA" id="ARBA00023143"/>
    </source>
</evidence>
<evidence type="ECO:0000256" key="1">
    <source>
        <dbReference type="ARBA" id="ARBA00002591"/>
    </source>
</evidence>
<keyword evidence="8" id="KW-0998">Cell outer membrane</keyword>
<evidence type="ECO:0000256" key="8">
    <source>
        <dbReference type="ARBA" id="ARBA00023237"/>
    </source>
</evidence>
<keyword evidence="10" id="KW-0966">Cell projection</keyword>
<dbReference type="EMBL" id="WPAF01000025">
    <property type="protein sequence ID" value="KAF0133476.1"/>
    <property type="molecule type" value="Genomic_DNA"/>
</dbReference>
<dbReference type="PANTHER" id="PTHR34933:SF1">
    <property type="entry name" value="FLAGELLAR L-RING PROTEIN"/>
    <property type="match status" value="1"/>
</dbReference>
<organism evidence="10 11">
    <name type="scientific">Candidatus Saganbacteria bacterium</name>
    <dbReference type="NCBI Taxonomy" id="2575572"/>
    <lineage>
        <taxon>Bacteria</taxon>
        <taxon>Bacillati</taxon>
        <taxon>Saganbacteria</taxon>
    </lineage>
</organism>
<dbReference type="Pfam" id="PF02107">
    <property type="entry name" value="FlgH"/>
    <property type="match status" value="1"/>
</dbReference>